<evidence type="ECO:0000313" key="2">
    <source>
        <dbReference type="Proteomes" id="UP000001343"/>
    </source>
</evidence>
<name>A0AA87MPX5_9LEPT</name>
<comment type="caution">
    <text evidence="1">The sequence shown here is derived from an EMBL/GenBank/DDBJ whole genome shotgun (WGS) entry which is preliminary data.</text>
</comment>
<organism evidence="1 2">
    <name type="scientific">Leptospira mayottensis 200901122</name>
    <dbReference type="NCBI Taxonomy" id="1193010"/>
    <lineage>
        <taxon>Bacteria</taxon>
        <taxon>Pseudomonadati</taxon>
        <taxon>Spirochaetota</taxon>
        <taxon>Spirochaetia</taxon>
        <taxon>Leptospirales</taxon>
        <taxon>Leptospiraceae</taxon>
        <taxon>Leptospira</taxon>
    </lineage>
</organism>
<dbReference type="EMBL" id="AKWM02000049">
    <property type="protein sequence ID" value="EKR99610.1"/>
    <property type="molecule type" value="Genomic_DNA"/>
</dbReference>
<evidence type="ECO:0000313" key="1">
    <source>
        <dbReference type="EMBL" id="EKR99610.1"/>
    </source>
</evidence>
<dbReference type="Proteomes" id="UP000001343">
    <property type="component" value="Unassembled WGS sequence"/>
</dbReference>
<accession>A0AA87MPX5</accession>
<reference evidence="1 2" key="1">
    <citation type="journal article" date="2014" name="Int. J. Syst. Evol. Microbiol.">
        <title>Leptospira mayottensis sp. nov., a pathogenic species of the genus Leptospira isolated from humans.</title>
        <authorList>
            <person name="Bourhy P."/>
            <person name="Collet L."/>
            <person name="Brisse S."/>
            <person name="Picardeau M."/>
        </authorList>
    </citation>
    <scope>NUCLEOTIDE SEQUENCE [LARGE SCALE GENOMIC DNA]</scope>
    <source>
        <strain evidence="1 2">200901122</strain>
    </source>
</reference>
<proteinExistence type="predicted"/>
<sequence length="52" mass="6360">MKIPAFMQKFIFDFRIIFIRRHNLEFVPKPQNIGTSNENLTIIKYTRKLLNY</sequence>
<protein>
    <submittedName>
        <fullName evidence="1">Uncharacterized protein</fullName>
    </submittedName>
</protein>
<gene>
    <name evidence="1" type="ORF">LEP1GSC125_3359</name>
</gene>
<dbReference type="AlphaFoldDB" id="A0AA87MPX5"/>